<dbReference type="Proteomes" id="UP000799302">
    <property type="component" value="Unassembled WGS sequence"/>
</dbReference>
<gene>
    <name evidence="2" type="ORF">BT63DRAFT_416123</name>
</gene>
<dbReference type="PANTHER" id="PTHR31350">
    <property type="entry name" value="SI:DKEY-261L7.2"/>
    <property type="match status" value="1"/>
</dbReference>
<organism evidence="2 3">
    <name type="scientific">Microthyrium microscopicum</name>
    <dbReference type="NCBI Taxonomy" id="703497"/>
    <lineage>
        <taxon>Eukaryota</taxon>
        <taxon>Fungi</taxon>
        <taxon>Dikarya</taxon>
        <taxon>Ascomycota</taxon>
        <taxon>Pezizomycotina</taxon>
        <taxon>Dothideomycetes</taxon>
        <taxon>Dothideomycetes incertae sedis</taxon>
        <taxon>Microthyriales</taxon>
        <taxon>Microthyriaceae</taxon>
        <taxon>Microthyrium</taxon>
    </lineage>
</organism>
<dbReference type="SUPFAM" id="SSF81383">
    <property type="entry name" value="F-box domain"/>
    <property type="match status" value="1"/>
</dbReference>
<dbReference type="OrthoDB" id="28868at2759"/>
<feature type="domain" description="F-box" evidence="1">
    <location>
        <begin position="3"/>
        <end position="50"/>
    </location>
</feature>
<evidence type="ECO:0000313" key="2">
    <source>
        <dbReference type="EMBL" id="KAF2667052.1"/>
    </source>
</evidence>
<name>A0A6A6U4I4_9PEZI</name>
<evidence type="ECO:0000259" key="1">
    <source>
        <dbReference type="PROSITE" id="PS50181"/>
    </source>
</evidence>
<evidence type="ECO:0000313" key="3">
    <source>
        <dbReference type="Proteomes" id="UP000799302"/>
    </source>
</evidence>
<proteinExistence type="predicted"/>
<dbReference type="InterPro" id="IPR011722">
    <property type="entry name" value="Hemimethylated_DNA-bd_dom"/>
</dbReference>
<dbReference type="Pfam" id="PF12937">
    <property type="entry name" value="F-box-like"/>
    <property type="match status" value="1"/>
</dbReference>
<dbReference type="InterPro" id="IPR036047">
    <property type="entry name" value="F-box-like_dom_sf"/>
</dbReference>
<dbReference type="NCBIfam" id="TIGR02097">
    <property type="entry name" value="yccV"/>
    <property type="match status" value="1"/>
</dbReference>
<dbReference type="SMART" id="SM00992">
    <property type="entry name" value="YccV-like"/>
    <property type="match status" value="1"/>
</dbReference>
<keyword evidence="3" id="KW-1185">Reference proteome</keyword>
<dbReference type="InterPro" id="IPR001810">
    <property type="entry name" value="F-box_dom"/>
</dbReference>
<dbReference type="InterPro" id="IPR032698">
    <property type="entry name" value="SirB1_N"/>
</dbReference>
<dbReference type="Pfam" id="PF13369">
    <property type="entry name" value="Transglut_core2"/>
    <property type="match status" value="1"/>
</dbReference>
<dbReference type="AlphaFoldDB" id="A0A6A6U4I4"/>
<reference evidence="2" key="1">
    <citation type="journal article" date="2020" name="Stud. Mycol.">
        <title>101 Dothideomycetes genomes: a test case for predicting lifestyles and emergence of pathogens.</title>
        <authorList>
            <person name="Haridas S."/>
            <person name="Albert R."/>
            <person name="Binder M."/>
            <person name="Bloem J."/>
            <person name="Labutti K."/>
            <person name="Salamov A."/>
            <person name="Andreopoulos B."/>
            <person name="Baker S."/>
            <person name="Barry K."/>
            <person name="Bills G."/>
            <person name="Bluhm B."/>
            <person name="Cannon C."/>
            <person name="Castanera R."/>
            <person name="Culley D."/>
            <person name="Daum C."/>
            <person name="Ezra D."/>
            <person name="Gonzalez J."/>
            <person name="Henrissat B."/>
            <person name="Kuo A."/>
            <person name="Liang C."/>
            <person name="Lipzen A."/>
            <person name="Lutzoni F."/>
            <person name="Magnuson J."/>
            <person name="Mondo S."/>
            <person name="Nolan M."/>
            <person name="Ohm R."/>
            <person name="Pangilinan J."/>
            <person name="Park H.-J."/>
            <person name="Ramirez L."/>
            <person name="Alfaro M."/>
            <person name="Sun H."/>
            <person name="Tritt A."/>
            <person name="Yoshinaga Y."/>
            <person name="Zwiers L.-H."/>
            <person name="Turgeon B."/>
            <person name="Goodwin S."/>
            <person name="Spatafora J."/>
            <person name="Crous P."/>
            <person name="Grigoriev I."/>
        </authorList>
    </citation>
    <scope>NUCLEOTIDE SEQUENCE</scope>
    <source>
        <strain evidence="2">CBS 115976</strain>
    </source>
</reference>
<dbReference type="PANTHER" id="PTHR31350:SF27">
    <property type="entry name" value="HEMIMETHYLATED DNA-BINDING DOMAIN-CONTAINING PROTEIN"/>
    <property type="match status" value="1"/>
</dbReference>
<dbReference type="Pfam" id="PF08755">
    <property type="entry name" value="YccV-like"/>
    <property type="match status" value="1"/>
</dbReference>
<dbReference type="EMBL" id="MU004238">
    <property type="protein sequence ID" value="KAF2667052.1"/>
    <property type="molecule type" value="Genomic_DNA"/>
</dbReference>
<dbReference type="InterPro" id="IPR036623">
    <property type="entry name" value="Hemimethylated_DNA-bd_sf"/>
</dbReference>
<dbReference type="Gene3D" id="1.20.1280.50">
    <property type="match status" value="1"/>
</dbReference>
<accession>A0A6A6U4I4</accession>
<protein>
    <recommendedName>
        <fullName evidence="1">F-box domain-containing protein</fullName>
    </recommendedName>
</protein>
<sequence>MDNASFSSLPSELIVRILSFLQVSKDVLNASLTAREIYSCAQENEVWKNVIERWAYSKPLTSAVKNWKAYYISRHRLDLHIDDTVNKLIYRPEPPNNARIPRFREIPEWDLDCKDRLLQHINSPKEGEDFLARKFWAGTLLKTLHHRLALQQWQKLIAGEDTSLERALAAFDVFIEEGDGVDFDYVSNKLDQMALVFKRDWSDYDSLSTRGKALLLAHYMLQYQGFSETTSGSSQSYYNIRNNFIGKCLKSPTKAGMPLIYVAIYCALAQRLGLDARPINFPGHVYIVIYPPEGVDLDDISRAPNQPADCMYLNVHSIETLEVKETTLRQTLAANDPPILGREQERFLQPADTLTMISRTRRNIMTCLHRLARHPTELGFHQTQGEELVYQFLWINMIFDNDDINVWERRHTHVGYLRERVENMHIGDWYLFQDIVLPVFRDQPEHDALQSSIHNARLREADVGAPKFRTPTLRKRVKYDIGNVFHHKKYHYTGMIIGWDPSCKAPSEWQTQHRIEDLSGGGDQCFYNIVSDDGIERYVAQENMRMFHGTESPGEALMRLAGRYFLRWDEENRAFVSNLKEEYPDD</sequence>
<dbReference type="SUPFAM" id="SSF141255">
    <property type="entry name" value="YccV-like"/>
    <property type="match status" value="1"/>
</dbReference>
<dbReference type="GO" id="GO:0003677">
    <property type="term" value="F:DNA binding"/>
    <property type="evidence" value="ECO:0007669"/>
    <property type="project" value="InterPro"/>
</dbReference>
<dbReference type="PROSITE" id="PS50181">
    <property type="entry name" value="FBOX"/>
    <property type="match status" value="1"/>
</dbReference>
<dbReference type="Gene3D" id="2.30.30.390">
    <property type="entry name" value="Hemimethylated DNA-binding domain"/>
    <property type="match status" value="1"/>
</dbReference>